<evidence type="ECO:0000256" key="7">
    <source>
        <dbReference type="ARBA" id="ARBA00022917"/>
    </source>
</evidence>
<dbReference type="SUPFAM" id="SSF55931">
    <property type="entry name" value="Glutamine synthetase/guanido kinase"/>
    <property type="match status" value="1"/>
</dbReference>
<dbReference type="FunFam" id="1.10.10.410:FF:000001">
    <property type="entry name" value="Aspartyl/glutamyl-tRNA(Asn/Gln) amidotransferase subunit B"/>
    <property type="match status" value="1"/>
</dbReference>
<keyword evidence="5 11" id="KW-0547">Nucleotide-binding</keyword>
<organism evidence="13 14">
    <name type="scientific">Gemmatimonas groenlandica</name>
    <dbReference type="NCBI Taxonomy" id="2732249"/>
    <lineage>
        <taxon>Bacteria</taxon>
        <taxon>Pseudomonadati</taxon>
        <taxon>Gemmatimonadota</taxon>
        <taxon>Gemmatimonadia</taxon>
        <taxon>Gemmatimonadales</taxon>
        <taxon>Gemmatimonadaceae</taxon>
        <taxon>Gemmatimonas</taxon>
    </lineage>
</organism>
<comment type="catalytic activity">
    <reaction evidence="9 11">
        <text>L-aspartyl-tRNA(Asn) + L-glutamine + ATP + H2O = L-asparaginyl-tRNA(Asn) + L-glutamate + ADP + phosphate + 2 H(+)</text>
        <dbReference type="Rhea" id="RHEA:14513"/>
        <dbReference type="Rhea" id="RHEA-COMP:9674"/>
        <dbReference type="Rhea" id="RHEA-COMP:9677"/>
        <dbReference type="ChEBI" id="CHEBI:15377"/>
        <dbReference type="ChEBI" id="CHEBI:15378"/>
        <dbReference type="ChEBI" id="CHEBI:29985"/>
        <dbReference type="ChEBI" id="CHEBI:30616"/>
        <dbReference type="ChEBI" id="CHEBI:43474"/>
        <dbReference type="ChEBI" id="CHEBI:58359"/>
        <dbReference type="ChEBI" id="CHEBI:78515"/>
        <dbReference type="ChEBI" id="CHEBI:78516"/>
        <dbReference type="ChEBI" id="CHEBI:456216"/>
    </reaction>
</comment>
<dbReference type="InterPro" id="IPR017958">
    <property type="entry name" value="Gln-tRNA_amidoTrfase_suB_CS"/>
</dbReference>
<evidence type="ECO:0000256" key="9">
    <source>
        <dbReference type="ARBA" id="ARBA00047380"/>
    </source>
</evidence>
<dbReference type="PROSITE" id="PS01234">
    <property type="entry name" value="GATB"/>
    <property type="match status" value="1"/>
</dbReference>
<dbReference type="GO" id="GO:0070681">
    <property type="term" value="P:glutaminyl-tRNAGln biosynthesis via transamidation"/>
    <property type="evidence" value="ECO:0007669"/>
    <property type="project" value="TreeGrafter"/>
</dbReference>
<comment type="catalytic activity">
    <reaction evidence="10 11">
        <text>L-glutamyl-tRNA(Gln) + L-glutamine + ATP + H2O = L-glutaminyl-tRNA(Gln) + L-glutamate + ADP + phosphate + H(+)</text>
        <dbReference type="Rhea" id="RHEA:17521"/>
        <dbReference type="Rhea" id="RHEA-COMP:9681"/>
        <dbReference type="Rhea" id="RHEA-COMP:9684"/>
        <dbReference type="ChEBI" id="CHEBI:15377"/>
        <dbReference type="ChEBI" id="CHEBI:15378"/>
        <dbReference type="ChEBI" id="CHEBI:29985"/>
        <dbReference type="ChEBI" id="CHEBI:30616"/>
        <dbReference type="ChEBI" id="CHEBI:43474"/>
        <dbReference type="ChEBI" id="CHEBI:58359"/>
        <dbReference type="ChEBI" id="CHEBI:78520"/>
        <dbReference type="ChEBI" id="CHEBI:78521"/>
        <dbReference type="ChEBI" id="CHEBI:456216"/>
    </reaction>
</comment>
<dbReference type="AlphaFoldDB" id="A0A6M4ITV3"/>
<evidence type="ECO:0000256" key="11">
    <source>
        <dbReference type="HAMAP-Rule" id="MF_00121"/>
    </source>
</evidence>
<comment type="similarity">
    <text evidence="1 11">Belongs to the GatB/GatE family. GatB subfamily.</text>
</comment>
<dbReference type="GO" id="GO:0005524">
    <property type="term" value="F:ATP binding"/>
    <property type="evidence" value="ECO:0007669"/>
    <property type="project" value="UniProtKB-KW"/>
</dbReference>
<dbReference type="PANTHER" id="PTHR11659">
    <property type="entry name" value="GLUTAMYL-TRNA GLN AMIDOTRANSFERASE SUBUNIT B MITOCHONDRIAL AND PROKARYOTIC PET112-RELATED"/>
    <property type="match status" value="1"/>
</dbReference>
<dbReference type="KEGG" id="ggr:HKW67_06345"/>
<dbReference type="InterPro" id="IPR018027">
    <property type="entry name" value="Asn/Gln_amidotransferase"/>
</dbReference>
<dbReference type="Gene3D" id="1.10.10.410">
    <property type="match status" value="1"/>
</dbReference>
<feature type="domain" description="Asn/Gln amidotransferase" evidence="12">
    <location>
        <begin position="328"/>
        <end position="475"/>
    </location>
</feature>
<keyword evidence="6 11" id="KW-0067">ATP-binding</keyword>
<evidence type="ECO:0000313" key="13">
    <source>
        <dbReference type="EMBL" id="QJR38134.1"/>
    </source>
</evidence>
<comment type="function">
    <text evidence="8 11">Allows the formation of correctly charged Asn-tRNA(Asn) or Gln-tRNA(Gln) through the transamidation of misacylated Asp-tRNA(Asn) or Glu-tRNA(Gln) in organisms which lack either or both of asparaginyl-tRNA or glutaminyl-tRNA synthetases. The reaction takes place in the presence of glutamine and ATP through an activated phospho-Asp-tRNA(Asn) or phospho-Glu-tRNA(Gln).</text>
</comment>
<evidence type="ECO:0000256" key="2">
    <source>
        <dbReference type="ARBA" id="ARBA00011123"/>
    </source>
</evidence>
<dbReference type="InterPro" id="IPR023168">
    <property type="entry name" value="GatB_Yqey_C_2"/>
</dbReference>
<dbReference type="EC" id="6.3.5.-" evidence="11"/>
<dbReference type="InterPro" id="IPR014746">
    <property type="entry name" value="Gln_synth/guanido_kin_cat_dom"/>
</dbReference>
<dbReference type="InterPro" id="IPR042114">
    <property type="entry name" value="GatB_C_1"/>
</dbReference>
<dbReference type="Gene3D" id="1.10.150.380">
    <property type="entry name" value="GatB domain, N-terminal subdomain"/>
    <property type="match status" value="1"/>
</dbReference>
<evidence type="ECO:0000313" key="14">
    <source>
        <dbReference type="Proteomes" id="UP000500938"/>
    </source>
</evidence>
<dbReference type="GO" id="GO:0016740">
    <property type="term" value="F:transferase activity"/>
    <property type="evidence" value="ECO:0007669"/>
    <property type="project" value="UniProtKB-KW"/>
</dbReference>
<dbReference type="Pfam" id="PF02934">
    <property type="entry name" value="GatB_N"/>
    <property type="match status" value="1"/>
</dbReference>
<dbReference type="RefSeq" id="WP_171227573.1">
    <property type="nucleotide sequence ID" value="NZ_CP053085.1"/>
</dbReference>
<dbReference type="GO" id="GO:0006412">
    <property type="term" value="P:translation"/>
    <property type="evidence" value="ECO:0007669"/>
    <property type="project" value="UniProtKB-UniRule"/>
</dbReference>
<evidence type="ECO:0000256" key="8">
    <source>
        <dbReference type="ARBA" id="ARBA00024799"/>
    </source>
</evidence>
<protein>
    <recommendedName>
        <fullName evidence="3 11">Aspartyl/glutamyl-tRNA(Asn/Gln) amidotransferase subunit B</fullName>
        <shortName evidence="11">Asp/Glu-ADT subunit B</shortName>
        <ecNumber evidence="11">6.3.5.-</ecNumber>
    </recommendedName>
</protein>
<reference evidence="13 14" key="1">
    <citation type="submission" date="2020-05" db="EMBL/GenBank/DDBJ databases">
        <title>Complete genome sequence of Gemmatimonas greenlandica TET16.</title>
        <authorList>
            <person name="Zeng Y."/>
        </authorList>
    </citation>
    <scope>NUCLEOTIDE SEQUENCE [LARGE SCALE GENOMIC DNA]</scope>
    <source>
        <strain evidence="13 14">TET16</strain>
    </source>
</reference>
<dbReference type="NCBIfam" id="NF004014">
    <property type="entry name" value="PRK05477.1-4"/>
    <property type="match status" value="1"/>
</dbReference>
<keyword evidence="14" id="KW-1185">Reference proteome</keyword>
<evidence type="ECO:0000256" key="1">
    <source>
        <dbReference type="ARBA" id="ARBA00005306"/>
    </source>
</evidence>
<proteinExistence type="inferred from homology"/>
<dbReference type="Proteomes" id="UP000500938">
    <property type="component" value="Chromosome"/>
</dbReference>
<evidence type="ECO:0000259" key="12">
    <source>
        <dbReference type="SMART" id="SM00845"/>
    </source>
</evidence>
<dbReference type="Pfam" id="PF02637">
    <property type="entry name" value="GatB_Yqey"/>
    <property type="match status" value="1"/>
</dbReference>
<dbReference type="PANTHER" id="PTHR11659:SF0">
    <property type="entry name" value="GLUTAMYL-TRNA(GLN) AMIDOTRANSFERASE SUBUNIT B, MITOCHONDRIAL"/>
    <property type="match status" value="1"/>
</dbReference>
<sequence>MDWELVIGLEVHCQLKTRSKIFCGCATSFGEAPNTNTCPVCLGLPGALPVLNAHAVELATRASLALGCTVHNTSVFARKNYFYPDLPKGYQISQFDLPIATGGTIVVDDTATPPRAIRVHRVHMEEDAGKSVHDRFRDATAIDLNRAGTPLIEIVSEPEIHSAADAVSYLRRLKQILEYTEVSDANMEEGSLRVDVNISIRPRGVETLGTKTEVKNLNSFSSAERAVEVEFARQRAILESGGRVEQQTLLYDEKRNQVRSARSKEGSHDYRYFPEPDLPPLVLVDEFVQRQREALPELPAAKRDRFATQYGLGAADVDQLIGNRTLAVRFEAVASAAGDARRAANWMLGPVLAAVNASGGSLLDHAVDPDRLGALIKLEARGDVSNTAARQIFTLMERESTEPLAIATRDGLLKVSDDSALVAWIDEVFAESPTEAARFMAGERKLQGVLVGQVMKKSKGSADPKKVNQLLAARAE</sequence>
<dbReference type="SUPFAM" id="SSF89095">
    <property type="entry name" value="GatB/YqeY motif"/>
    <property type="match status" value="1"/>
</dbReference>
<dbReference type="HAMAP" id="MF_00121">
    <property type="entry name" value="GatB"/>
    <property type="match status" value="1"/>
</dbReference>
<keyword evidence="4 11" id="KW-0436">Ligase</keyword>
<dbReference type="InterPro" id="IPR004413">
    <property type="entry name" value="GatB"/>
</dbReference>
<accession>A0A6M4ITV3</accession>
<comment type="subunit">
    <text evidence="2 11">Heterotrimer of A, B and C subunits.</text>
</comment>
<keyword evidence="13" id="KW-0808">Transferase</keyword>
<dbReference type="SMART" id="SM00845">
    <property type="entry name" value="GatB_Yqey"/>
    <property type="match status" value="1"/>
</dbReference>
<dbReference type="InterPro" id="IPR006075">
    <property type="entry name" value="Asn/Gln-tRNA_Trfase_suB/E_cat"/>
</dbReference>
<evidence type="ECO:0000256" key="4">
    <source>
        <dbReference type="ARBA" id="ARBA00022598"/>
    </source>
</evidence>
<dbReference type="NCBIfam" id="TIGR00133">
    <property type="entry name" value="gatB"/>
    <property type="match status" value="1"/>
</dbReference>
<dbReference type="NCBIfam" id="NF004012">
    <property type="entry name" value="PRK05477.1-2"/>
    <property type="match status" value="1"/>
</dbReference>
<dbReference type="InterPro" id="IPR017959">
    <property type="entry name" value="Asn/Gln-tRNA_amidoTrfase_suB/E"/>
</dbReference>
<dbReference type="InterPro" id="IPR003789">
    <property type="entry name" value="Asn/Gln_tRNA_amidoTrase-B-like"/>
</dbReference>
<dbReference type="EMBL" id="CP053085">
    <property type="protein sequence ID" value="QJR38134.1"/>
    <property type="molecule type" value="Genomic_DNA"/>
</dbReference>
<evidence type="ECO:0000256" key="3">
    <source>
        <dbReference type="ARBA" id="ARBA00016923"/>
    </source>
</evidence>
<dbReference type="GO" id="GO:0050567">
    <property type="term" value="F:glutaminyl-tRNA synthase (glutamine-hydrolyzing) activity"/>
    <property type="evidence" value="ECO:0007669"/>
    <property type="project" value="UniProtKB-UniRule"/>
</dbReference>
<evidence type="ECO:0000256" key="6">
    <source>
        <dbReference type="ARBA" id="ARBA00022840"/>
    </source>
</evidence>
<evidence type="ECO:0000256" key="5">
    <source>
        <dbReference type="ARBA" id="ARBA00022741"/>
    </source>
</evidence>
<evidence type="ECO:0000256" key="10">
    <source>
        <dbReference type="ARBA" id="ARBA00047913"/>
    </source>
</evidence>
<keyword evidence="7 11" id="KW-0648">Protein biosynthesis</keyword>
<name>A0A6M4ITV3_9BACT</name>
<gene>
    <name evidence="11 13" type="primary">gatB</name>
    <name evidence="13" type="ORF">HKW67_06345</name>
</gene>